<proteinExistence type="predicted"/>
<reference evidence="2" key="1">
    <citation type="submission" date="2021-01" db="EMBL/GenBank/DDBJ databases">
        <authorList>
            <consortium name="Genoscope - CEA"/>
            <person name="William W."/>
        </authorList>
    </citation>
    <scope>NUCLEOTIDE SEQUENCE</scope>
</reference>
<evidence type="ECO:0000313" key="3">
    <source>
        <dbReference type="Proteomes" id="UP000692954"/>
    </source>
</evidence>
<dbReference type="EMBL" id="CAJJDN010000066">
    <property type="protein sequence ID" value="CAD8096378.1"/>
    <property type="molecule type" value="Genomic_DNA"/>
</dbReference>
<feature type="coiled-coil region" evidence="1">
    <location>
        <begin position="27"/>
        <end position="54"/>
    </location>
</feature>
<organism evidence="2 3">
    <name type="scientific">Paramecium sonneborni</name>
    <dbReference type="NCBI Taxonomy" id="65129"/>
    <lineage>
        <taxon>Eukaryota</taxon>
        <taxon>Sar</taxon>
        <taxon>Alveolata</taxon>
        <taxon>Ciliophora</taxon>
        <taxon>Intramacronucleata</taxon>
        <taxon>Oligohymenophorea</taxon>
        <taxon>Peniculida</taxon>
        <taxon>Parameciidae</taxon>
        <taxon>Paramecium</taxon>
    </lineage>
</organism>
<keyword evidence="1" id="KW-0175">Coiled coil</keyword>
<gene>
    <name evidence="2" type="ORF">PSON_ATCC_30995.1.T0660133</name>
</gene>
<sequence length="187" mass="22373">MFSKNRQEQLRTFMAENQDPMVFTNLLQQLNYSVEKCSEELVKSNNELKNIKVQKKIKSDIKKRAFSQDNTCYNPLWLINKDKRRIVERHNQEFNTFLPQFVWNEKEKEKEVEQPIQRLKHLSPIKGTINKPRILIPKEIRKNPQNQRKRIYESLIYKEGLSNLINKGLIDKHIDVGPAFEFSLMLM</sequence>
<evidence type="ECO:0000256" key="1">
    <source>
        <dbReference type="SAM" id="Coils"/>
    </source>
</evidence>
<comment type="caution">
    <text evidence="2">The sequence shown here is derived from an EMBL/GenBank/DDBJ whole genome shotgun (WGS) entry which is preliminary data.</text>
</comment>
<dbReference type="Proteomes" id="UP000692954">
    <property type="component" value="Unassembled WGS sequence"/>
</dbReference>
<evidence type="ECO:0000313" key="2">
    <source>
        <dbReference type="EMBL" id="CAD8096378.1"/>
    </source>
</evidence>
<protein>
    <submittedName>
        <fullName evidence="2">Uncharacterized protein</fullName>
    </submittedName>
</protein>
<name>A0A8S1NUN5_9CILI</name>
<accession>A0A8S1NUN5</accession>
<dbReference type="AlphaFoldDB" id="A0A8S1NUN5"/>
<keyword evidence="3" id="KW-1185">Reference proteome</keyword>